<dbReference type="PROSITE" id="PS51194">
    <property type="entry name" value="HELICASE_CTER"/>
    <property type="match status" value="1"/>
</dbReference>
<dbReference type="GO" id="GO:0016787">
    <property type="term" value="F:hydrolase activity"/>
    <property type="evidence" value="ECO:0007669"/>
    <property type="project" value="InterPro"/>
</dbReference>
<dbReference type="SMART" id="SM00487">
    <property type="entry name" value="DEXDc"/>
    <property type="match status" value="1"/>
</dbReference>
<dbReference type="PROSITE" id="PS51192">
    <property type="entry name" value="HELICASE_ATP_BIND_1"/>
    <property type="match status" value="1"/>
</dbReference>
<dbReference type="PANTHER" id="PTHR47396:SF1">
    <property type="entry name" value="ATP-DEPENDENT HELICASE IRC3-RELATED"/>
    <property type="match status" value="1"/>
</dbReference>
<name>A0A7R7EJH6_9FIRM</name>
<evidence type="ECO:0000259" key="2">
    <source>
        <dbReference type="PROSITE" id="PS51194"/>
    </source>
</evidence>
<dbReference type="InterPro" id="IPR014001">
    <property type="entry name" value="Helicase_ATP-bd"/>
</dbReference>
<dbReference type="InterPro" id="IPR001650">
    <property type="entry name" value="Helicase_C-like"/>
</dbReference>
<dbReference type="Gene3D" id="1.10.30.50">
    <property type="match status" value="1"/>
</dbReference>
<dbReference type="RefSeq" id="WP_271715499.1">
    <property type="nucleotide sequence ID" value="NZ_AP024169.1"/>
</dbReference>
<dbReference type="SUPFAM" id="SSF52540">
    <property type="entry name" value="P-loop containing nucleoside triphosphate hydrolases"/>
    <property type="match status" value="1"/>
</dbReference>
<dbReference type="GO" id="GO:0005524">
    <property type="term" value="F:ATP binding"/>
    <property type="evidence" value="ECO:0007669"/>
    <property type="project" value="InterPro"/>
</dbReference>
<dbReference type="EMBL" id="AP024169">
    <property type="protein sequence ID" value="BCN30265.1"/>
    <property type="molecule type" value="Genomic_DNA"/>
</dbReference>
<organism evidence="3 4">
    <name type="scientific">Anaeromicropila herbilytica</name>
    <dbReference type="NCBI Taxonomy" id="2785025"/>
    <lineage>
        <taxon>Bacteria</taxon>
        <taxon>Bacillati</taxon>
        <taxon>Bacillota</taxon>
        <taxon>Clostridia</taxon>
        <taxon>Lachnospirales</taxon>
        <taxon>Lachnospiraceae</taxon>
        <taxon>Anaeromicropila</taxon>
    </lineage>
</organism>
<dbReference type="GO" id="GO:0008270">
    <property type="term" value="F:zinc ion binding"/>
    <property type="evidence" value="ECO:0007669"/>
    <property type="project" value="InterPro"/>
</dbReference>
<dbReference type="AlphaFoldDB" id="A0A7R7EJH6"/>
<dbReference type="PANTHER" id="PTHR47396">
    <property type="entry name" value="TYPE I RESTRICTION ENZYME ECOKI R PROTEIN"/>
    <property type="match status" value="1"/>
</dbReference>
<dbReference type="Proteomes" id="UP000595897">
    <property type="component" value="Chromosome"/>
</dbReference>
<protein>
    <recommendedName>
        <fullName evidence="5">Helicase</fullName>
    </recommendedName>
</protein>
<dbReference type="GO" id="GO:0004519">
    <property type="term" value="F:endonuclease activity"/>
    <property type="evidence" value="ECO:0007669"/>
    <property type="project" value="InterPro"/>
</dbReference>
<dbReference type="InterPro" id="IPR050742">
    <property type="entry name" value="Helicase_Restrict-Modif_Enz"/>
</dbReference>
<evidence type="ECO:0000259" key="1">
    <source>
        <dbReference type="PROSITE" id="PS51192"/>
    </source>
</evidence>
<dbReference type="Gene3D" id="3.40.50.300">
    <property type="entry name" value="P-loop containing nucleotide triphosphate hydrolases"/>
    <property type="match status" value="2"/>
</dbReference>
<dbReference type="Pfam" id="PF00271">
    <property type="entry name" value="Helicase_C"/>
    <property type="match status" value="1"/>
</dbReference>
<accession>A0A7R7EJH6</accession>
<evidence type="ECO:0000313" key="4">
    <source>
        <dbReference type="Proteomes" id="UP000595897"/>
    </source>
</evidence>
<dbReference type="InterPro" id="IPR003615">
    <property type="entry name" value="HNH_nuc"/>
</dbReference>
<evidence type="ECO:0008006" key="5">
    <source>
        <dbReference type="Google" id="ProtNLM"/>
    </source>
</evidence>
<dbReference type="SMART" id="SM00490">
    <property type="entry name" value="HELICc"/>
    <property type="match status" value="1"/>
</dbReference>
<sequence length="739" mass="84638">MNQLKVDNKNAKRVKVILGRNPRNLYEHQVEAMVELNKIDKKETFRSLLVLPTGGGKTLTAAYWLLKNAIDKKKKILWVAHRHLLLEQAADAFERNSYSDVLLNETSFVYRIISGMHDKPIHIRPDDNVLIVGKDSIVRNLELLGKWIANEEVYLIIDEAHHATAKSYRKIINYVEQVASNLKLLGLTATPFRTSENEQGLLGQIFTDDIVYKVDLLTLIKKGILSTPIHESCETYIEVGDAVGLKALKSIEDLDIIPDDIAESIANNGNRNRLIVKKYFESPDVYGPTLVFAINRTHAFVLKALFEEYGKKYGIKAGVIVSGTQAEFIGIEISNEENNRQIEAYRNGDIQILINVNILTEGTDLPKTQTVFLTRPTVSTVLMTQMVGRALRGEKAGGTAKAYIVSFVDDWNNKIAWVNPETLFAEGEFTDKESDYTKRNIRIISIKKIEEFAKLVDDTIDTRAIESIDFIKRVPIGMYVFTFIDENDLERNHQILVYDSTKEAYQELIASFGNIFKDYNIVDETIETELLDELCNVCEATYFYKDMTPPYNEKDVEYLLKFYAQKETEPLFVPIEKIDRKRVNLCNVAKDIVDKDMRRREQEDYINSLWNDKNGLIQIYFGNKYFFKKQLETEIDKLYNPEVYVTKSNSIALKRSVEELSIHDIELMVPEHARKLKDEVYMNACDSEGNYCCAECGKKSVTKALFQIDHKIPMAKGGLSIPENLQLLCRTCNLRKGDK</sequence>
<gene>
    <name evidence="3" type="ORF">bsdtb5_15600</name>
</gene>
<dbReference type="InterPro" id="IPR002711">
    <property type="entry name" value="HNH"/>
</dbReference>
<keyword evidence="4" id="KW-1185">Reference proteome</keyword>
<dbReference type="KEGG" id="ahb:bsdtb5_15600"/>
<proteinExistence type="predicted"/>
<dbReference type="Pfam" id="PF04851">
    <property type="entry name" value="ResIII"/>
    <property type="match status" value="1"/>
</dbReference>
<reference evidence="3 4" key="1">
    <citation type="submission" date="2020-11" db="EMBL/GenBank/DDBJ databases">
        <title>Draft genome sequencing of a Lachnospiraceae strain isolated from anoxic soil subjected to BSD treatment.</title>
        <authorList>
            <person name="Uek A."/>
            <person name="Tonouchi A."/>
        </authorList>
    </citation>
    <scope>NUCLEOTIDE SEQUENCE [LARGE SCALE GENOMIC DNA]</scope>
    <source>
        <strain evidence="3 4">TB5</strain>
    </source>
</reference>
<dbReference type="GO" id="GO:0005829">
    <property type="term" value="C:cytosol"/>
    <property type="evidence" value="ECO:0007669"/>
    <property type="project" value="TreeGrafter"/>
</dbReference>
<dbReference type="SMART" id="SM00507">
    <property type="entry name" value="HNHc"/>
    <property type="match status" value="1"/>
</dbReference>
<feature type="domain" description="Helicase ATP-binding" evidence="1">
    <location>
        <begin position="38"/>
        <end position="209"/>
    </location>
</feature>
<evidence type="ECO:0000313" key="3">
    <source>
        <dbReference type="EMBL" id="BCN30265.1"/>
    </source>
</evidence>
<dbReference type="Pfam" id="PF01844">
    <property type="entry name" value="HNH"/>
    <property type="match status" value="1"/>
</dbReference>
<dbReference type="CDD" id="cd00085">
    <property type="entry name" value="HNHc"/>
    <property type="match status" value="1"/>
</dbReference>
<dbReference type="InterPro" id="IPR006935">
    <property type="entry name" value="Helicase/UvrB_N"/>
</dbReference>
<feature type="domain" description="Helicase C-terminal" evidence="2">
    <location>
        <begin position="275"/>
        <end position="442"/>
    </location>
</feature>
<dbReference type="InterPro" id="IPR027417">
    <property type="entry name" value="P-loop_NTPase"/>
</dbReference>
<dbReference type="GO" id="GO:0003677">
    <property type="term" value="F:DNA binding"/>
    <property type="evidence" value="ECO:0007669"/>
    <property type="project" value="InterPro"/>
</dbReference>